<evidence type="ECO:0000313" key="2">
    <source>
        <dbReference type="EMBL" id="VFU16411.1"/>
    </source>
</evidence>
<protein>
    <submittedName>
        <fullName evidence="2">Universal stress protein family protein</fullName>
    </submittedName>
</protein>
<proteinExistence type="predicted"/>
<evidence type="ECO:0000259" key="1">
    <source>
        <dbReference type="Pfam" id="PF00582"/>
    </source>
</evidence>
<dbReference type="EMBL" id="CAADRM010000119">
    <property type="protein sequence ID" value="VFU16411.1"/>
    <property type="molecule type" value="Genomic_DNA"/>
</dbReference>
<organism evidence="2">
    <name type="scientific">anaerobic digester metagenome</name>
    <dbReference type="NCBI Taxonomy" id="1263854"/>
    <lineage>
        <taxon>unclassified sequences</taxon>
        <taxon>metagenomes</taxon>
        <taxon>ecological metagenomes</taxon>
    </lineage>
</organism>
<accession>A0A485M422</accession>
<dbReference type="InterPro" id="IPR006016">
    <property type="entry name" value="UspA"/>
</dbReference>
<dbReference type="Gene3D" id="3.40.50.620">
    <property type="entry name" value="HUPs"/>
    <property type="match status" value="1"/>
</dbReference>
<gene>
    <name evidence="2" type="ORF">SCFA_540031</name>
</gene>
<sequence length="153" mass="17243">MKKTMVQKPRRILCYIDLSEHSRFVVEYGFELARLVQAELYVLHSVADIKQAAGFYVPHVNTELLEDQVAQAARDKMYAICHQAAGEGIDSDHRLVTKGNPVDAINQTIESRQIELLVLSHETGKGSLYGFKSDLVERFMKNAAIPFLVLPVK</sequence>
<reference evidence="2" key="1">
    <citation type="submission" date="2019-03" db="EMBL/GenBank/DDBJ databases">
        <authorList>
            <person name="Hao L."/>
        </authorList>
    </citation>
    <scope>NUCLEOTIDE SEQUENCE</scope>
</reference>
<dbReference type="Pfam" id="PF00582">
    <property type="entry name" value="Usp"/>
    <property type="match status" value="1"/>
</dbReference>
<dbReference type="CDD" id="cd00293">
    <property type="entry name" value="USP-like"/>
    <property type="match status" value="1"/>
</dbReference>
<dbReference type="AlphaFoldDB" id="A0A485M422"/>
<feature type="domain" description="UspA" evidence="1">
    <location>
        <begin position="10"/>
        <end position="150"/>
    </location>
</feature>
<dbReference type="InterPro" id="IPR014729">
    <property type="entry name" value="Rossmann-like_a/b/a_fold"/>
</dbReference>
<name>A0A485M422_9ZZZZ</name>
<dbReference type="SUPFAM" id="SSF52402">
    <property type="entry name" value="Adenine nucleotide alpha hydrolases-like"/>
    <property type="match status" value="1"/>
</dbReference>